<dbReference type="EMBL" id="KZ613912">
    <property type="protein sequence ID" value="PMD52220.1"/>
    <property type="molecule type" value="Genomic_DNA"/>
</dbReference>
<keyword evidence="3" id="KW-1185">Reference proteome</keyword>
<gene>
    <name evidence="2" type="ORF">K444DRAFT_575275</name>
</gene>
<evidence type="ECO:0000313" key="3">
    <source>
        <dbReference type="Proteomes" id="UP000235371"/>
    </source>
</evidence>
<dbReference type="RefSeq" id="XP_024729124.1">
    <property type="nucleotide sequence ID" value="XM_024877469.1"/>
</dbReference>
<organism evidence="2 3">
    <name type="scientific">Hyaloscypha bicolor E</name>
    <dbReference type="NCBI Taxonomy" id="1095630"/>
    <lineage>
        <taxon>Eukaryota</taxon>
        <taxon>Fungi</taxon>
        <taxon>Dikarya</taxon>
        <taxon>Ascomycota</taxon>
        <taxon>Pezizomycotina</taxon>
        <taxon>Leotiomycetes</taxon>
        <taxon>Helotiales</taxon>
        <taxon>Hyaloscyphaceae</taxon>
        <taxon>Hyaloscypha</taxon>
        <taxon>Hyaloscypha bicolor</taxon>
    </lineage>
</organism>
<protein>
    <submittedName>
        <fullName evidence="2">Uncharacterized protein</fullName>
    </submittedName>
</protein>
<dbReference type="Proteomes" id="UP000235371">
    <property type="component" value="Unassembled WGS sequence"/>
</dbReference>
<dbReference type="InParanoid" id="A0A2J6SNC8"/>
<evidence type="ECO:0000313" key="2">
    <source>
        <dbReference type="EMBL" id="PMD52220.1"/>
    </source>
</evidence>
<dbReference type="OrthoDB" id="5343383at2759"/>
<feature type="region of interest" description="Disordered" evidence="1">
    <location>
        <begin position="201"/>
        <end position="230"/>
    </location>
</feature>
<evidence type="ECO:0000256" key="1">
    <source>
        <dbReference type="SAM" id="MobiDB-lite"/>
    </source>
</evidence>
<dbReference type="AlphaFoldDB" id="A0A2J6SNC8"/>
<sequence length="287" mass="33796">MYSRDKTVNAVLRFYQTVIRHPYLNNSTLIVPPVNGWTSINIEGKNGTVLDLLCHLPYLRSENAFEELIIYWESIPVCYLDNQDRLLSYPLPAHCIYLARAESYLGTSLILDTNEGTITEFYHTGSHITVPYEEYEALPEAEKWKAHRMRPTTELLDNWTQRYEKLVWMLVPNPIRQPVTGRFYSRAVSSAEEELLVQQGQLEPWHVQDDSSSNDNREESEDDREQHKRERKRKYVVDVYNIYLCHGWPDHFDKERCKTELLELEKRKDVDTKRQLAEANPDAALFD</sequence>
<accession>A0A2J6SNC8</accession>
<reference evidence="2 3" key="1">
    <citation type="submission" date="2016-04" db="EMBL/GenBank/DDBJ databases">
        <title>A degradative enzymes factory behind the ericoid mycorrhizal symbiosis.</title>
        <authorList>
            <consortium name="DOE Joint Genome Institute"/>
            <person name="Martino E."/>
            <person name="Morin E."/>
            <person name="Grelet G."/>
            <person name="Kuo A."/>
            <person name="Kohler A."/>
            <person name="Daghino S."/>
            <person name="Barry K."/>
            <person name="Choi C."/>
            <person name="Cichocki N."/>
            <person name="Clum A."/>
            <person name="Copeland A."/>
            <person name="Hainaut M."/>
            <person name="Haridas S."/>
            <person name="Labutti K."/>
            <person name="Lindquist E."/>
            <person name="Lipzen A."/>
            <person name="Khouja H.-R."/>
            <person name="Murat C."/>
            <person name="Ohm R."/>
            <person name="Olson A."/>
            <person name="Spatafora J."/>
            <person name="Veneault-Fourrey C."/>
            <person name="Henrissat B."/>
            <person name="Grigoriev I."/>
            <person name="Martin F."/>
            <person name="Perotto S."/>
        </authorList>
    </citation>
    <scope>NUCLEOTIDE SEQUENCE [LARGE SCALE GENOMIC DNA]</scope>
    <source>
        <strain evidence="2 3">E</strain>
    </source>
</reference>
<name>A0A2J6SNC8_9HELO</name>
<proteinExistence type="predicted"/>
<dbReference type="STRING" id="1095630.A0A2J6SNC8"/>
<dbReference type="GeneID" id="36585546"/>